<comment type="caution">
    <text evidence="2">The sequence shown here is derived from an EMBL/GenBank/DDBJ whole genome shotgun (WGS) entry which is preliminary data.</text>
</comment>
<gene>
    <name evidence="2" type="ORF">A3E36_01360</name>
</gene>
<sequence>MNKSLIAQVEQLEQEASLMIADAKKTSENELLHVSKSMHEAREAITAKADATSAQIIAEHTKQATEEAHRIMKESNDAASITHNAAEKNRDRAIKKATQLFAETYSVPLA</sequence>
<keyword evidence="1" id="KW-0175">Coiled coil</keyword>
<accession>A0A1G1XBL1</accession>
<reference evidence="2 3" key="1">
    <citation type="journal article" date="2016" name="Nat. Commun.">
        <title>Thousands of microbial genomes shed light on interconnected biogeochemical processes in an aquifer system.</title>
        <authorList>
            <person name="Anantharaman K."/>
            <person name="Brown C.T."/>
            <person name="Hug L.A."/>
            <person name="Sharon I."/>
            <person name="Castelle C.J."/>
            <person name="Probst A.J."/>
            <person name="Thomas B.C."/>
            <person name="Singh A."/>
            <person name="Wilkins M.J."/>
            <person name="Karaoz U."/>
            <person name="Brodie E.L."/>
            <person name="Williams K.H."/>
            <person name="Hubbard S.S."/>
            <person name="Banfield J.F."/>
        </authorList>
    </citation>
    <scope>NUCLEOTIDE SEQUENCE [LARGE SCALE GENOMIC DNA]</scope>
</reference>
<evidence type="ECO:0000313" key="2">
    <source>
        <dbReference type="EMBL" id="OGY37226.1"/>
    </source>
</evidence>
<dbReference type="EMBL" id="MHHS01000016">
    <property type="protein sequence ID" value="OGY37226.1"/>
    <property type="molecule type" value="Genomic_DNA"/>
</dbReference>
<dbReference type="AlphaFoldDB" id="A0A1G1XBL1"/>
<evidence type="ECO:0000313" key="3">
    <source>
        <dbReference type="Proteomes" id="UP000177941"/>
    </source>
</evidence>
<proteinExistence type="predicted"/>
<protein>
    <submittedName>
        <fullName evidence="2">Uncharacterized protein</fullName>
    </submittedName>
</protein>
<name>A0A1G1XBL1_9BACT</name>
<evidence type="ECO:0000256" key="1">
    <source>
        <dbReference type="SAM" id="Coils"/>
    </source>
</evidence>
<dbReference type="Proteomes" id="UP000177941">
    <property type="component" value="Unassembled WGS sequence"/>
</dbReference>
<organism evidence="2 3">
    <name type="scientific">Candidatus Andersenbacteria bacterium RIFCSPHIGHO2_12_FULL_45_11b</name>
    <dbReference type="NCBI Taxonomy" id="1797282"/>
    <lineage>
        <taxon>Bacteria</taxon>
        <taxon>Candidatus Anderseniibacteriota</taxon>
    </lineage>
</organism>
<feature type="coiled-coil region" evidence="1">
    <location>
        <begin position="2"/>
        <end position="29"/>
    </location>
</feature>